<evidence type="ECO:0000313" key="2">
    <source>
        <dbReference type="Proteomes" id="UP000295301"/>
    </source>
</evidence>
<reference evidence="1 2" key="1">
    <citation type="submission" date="2019-03" db="EMBL/GenBank/DDBJ databases">
        <title>Ruegeria lutea sp. nov., a novel strain, isolated from marine sediment, the Masan Bay, South Korea.</title>
        <authorList>
            <person name="Kim J."/>
            <person name="Kim D.-Y."/>
            <person name="Lee S.-S."/>
        </authorList>
    </citation>
    <scope>NUCLEOTIDE SEQUENCE [LARGE SCALE GENOMIC DNA]</scope>
    <source>
        <strain evidence="1 2">318-1</strain>
    </source>
</reference>
<dbReference type="RefSeq" id="WP_133358886.1">
    <property type="nucleotide sequence ID" value="NZ_SMUV01000056.1"/>
</dbReference>
<dbReference type="OrthoDB" id="7852091at2"/>
<dbReference type="AlphaFoldDB" id="A0A4R5VDP0"/>
<comment type="caution">
    <text evidence="1">The sequence shown here is derived from an EMBL/GenBank/DDBJ whole genome shotgun (WGS) entry which is preliminary data.</text>
</comment>
<protein>
    <submittedName>
        <fullName evidence="1">Uncharacterized protein</fullName>
    </submittedName>
</protein>
<proteinExistence type="predicted"/>
<keyword evidence="2" id="KW-1185">Reference proteome</keyword>
<evidence type="ECO:0000313" key="1">
    <source>
        <dbReference type="EMBL" id="TDK50418.1"/>
    </source>
</evidence>
<accession>A0A4R5VDP0</accession>
<name>A0A4R5VDP0_9RHOB</name>
<organism evidence="1 2">
    <name type="scientific">Antarcticimicrobium luteum</name>
    <dbReference type="NCBI Taxonomy" id="2547397"/>
    <lineage>
        <taxon>Bacteria</taxon>
        <taxon>Pseudomonadati</taxon>
        <taxon>Pseudomonadota</taxon>
        <taxon>Alphaproteobacteria</taxon>
        <taxon>Rhodobacterales</taxon>
        <taxon>Paracoccaceae</taxon>
        <taxon>Antarcticimicrobium</taxon>
    </lineage>
</organism>
<sequence>MGHAIELTEEESSILSEIELNQSKLDHDQYKRQGPLVLQLLKSLVDRGAIPEVRLRYWSDPEYQVGRLKASHKGLFERNGQRGDEIYTHPHFLKYLRYFLFGAQLPAGVIAEFDGVVGNPECVSCGDVTDITKGTRRIVREYGLQGEDEEFYRLALDVGLHQWFAKAVRDAVKQVR</sequence>
<dbReference type="EMBL" id="SMUV01000056">
    <property type="protein sequence ID" value="TDK50418.1"/>
    <property type="molecule type" value="Genomic_DNA"/>
</dbReference>
<gene>
    <name evidence="1" type="ORF">E1832_06285</name>
</gene>
<dbReference type="Proteomes" id="UP000295301">
    <property type="component" value="Unassembled WGS sequence"/>
</dbReference>